<dbReference type="GeneID" id="87106505"/>
<keyword evidence="3" id="KW-0255">Endonuclease</keyword>
<protein>
    <recommendedName>
        <fullName evidence="2">UPF0102 protein Theba_0661</fullName>
    </recommendedName>
</protein>
<accession>I2F375</accession>
<dbReference type="InterPro" id="IPR011856">
    <property type="entry name" value="tRNA_endonuc-like_dom_sf"/>
</dbReference>
<dbReference type="HOGENOM" id="CLU_115353_3_1_0"/>
<dbReference type="Proteomes" id="UP000002881">
    <property type="component" value="Chromosome"/>
</dbReference>
<dbReference type="HAMAP" id="MF_00048">
    <property type="entry name" value="UPF0102"/>
    <property type="match status" value="1"/>
</dbReference>
<evidence type="ECO:0000313" key="3">
    <source>
        <dbReference type="EMBL" id="AFK06378.1"/>
    </source>
</evidence>
<keyword evidence="3" id="KW-0378">Hydrolase</keyword>
<dbReference type="Pfam" id="PF02021">
    <property type="entry name" value="UPF0102"/>
    <property type="match status" value="1"/>
</dbReference>
<evidence type="ECO:0000256" key="1">
    <source>
        <dbReference type="ARBA" id="ARBA00006738"/>
    </source>
</evidence>
<dbReference type="PANTHER" id="PTHR34039:SF1">
    <property type="entry name" value="UPF0102 PROTEIN YRAN"/>
    <property type="match status" value="1"/>
</dbReference>
<sequence length="112" mass="13036">MSKESGKRYEDLACEYLKENGYRIIARNVAYRFGEIDIVALEGKILVFVEVKGGSSLVLPRYRVDERKIRRLELAAQRYILTEEPKFEEARLDVIEILESGAVNHFRSVGRW</sequence>
<dbReference type="RefSeq" id="WP_014730453.1">
    <property type="nucleotide sequence ID" value="NC_017934.1"/>
</dbReference>
<evidence type="ECO:0000313" key="4">
    <source>
        <dbReference type="Proteomes" id="UP000002881"/>
    </source>
</evidence>
<dbReference type="InterPro" id="IPR011335">
    <property type="entry name" value="Restrct_endonuc-II-like"/>
</dbReference>
<comment type="similarity">
    <text evidence="1 2">Belongs to the UPF0102 family.</text>
</comment>
<gene>
    <name evidence="3" type="ORF">Theba_0661</name>
</gene>
<dbReference type="eggNOG" id="COG0792">
    <property type="taxonomic scope" value="Bacteria"/>
</dbReference>
<dbReference type="Gene3D" id="3.40.1350.10">
    <property type="match status" value="1"/>
</dbReference>
<dbReference type="SUPFAM" id="SSF52980">
    <property type="entry name" value="Restriction endonuclease-like"/>
    <property type="match status" value="1"/>
</dbReference>
<dbReference type="EMBL" id="CP003532">
    <property type="protein sequence ID" value="AFK06378.1"/>
    <property type="molecule type" value="Genomic_DNA"/>
</dbReference>
<dbReference type="STRING" id="660470.Theba_0661"/>
<dbReference type="PANTHER" id="PTHR34039">
    <property type="entry name" value="UPF0102 PROTEIN YRAN"/>
    <property type="match status" value="1"/>
</dbReference>
<proteinExistence type="inferred from homology"/>
<keyword evidence="4" id="KW-1185">Reference proteome</keyword>
<name>I2F375_9BACT</name>
<dbReference type="KEGG" id="mpg:Theba_0661"/>
<dbReference type="GO" id="GO:0004519">
    <property type="term" value="F:endonuclease activity"/>
    <property type="evidence" value="ECO:0007669"/>
    <property type="project" value="UniProtKB-KW"/>
</dbReference>
<dbReference type="GO" id="GO:0003676">
    <property type="term" value="F:nucleic acid binding"/>
    <property type="evidence" value="ECO:0007669"/>
    <property type="project" value="InterPro"/>
</dbReference>
<keyword evidence="3" id="KW-0540">Nuclease</keyword>
<evidence type="ECO:0000256" key="2">
    <source>
        <dbReference type="HAMAP-Rule" id="MF_00048"/>
    </source>
</evidence>
<dbReference type="InterPro" id="IPR003509">
    <property type="entry name" value="UPF0102_YraN-like"/>
</dbReference>
<reference evidence="3 4" key="1">
    <citation type="journal article" date="2012" name="Genome Biol. Evol.">
        <title>Genome Sequence of the Mesophilic Thermotogales Bacterium Mesotoga prima MesG1.Ag.4.2 Reveals the Largest Thermotogales Genome To Date.</title>
        <authorList>
            <person name="Zhaxybayeva O."/>
            <person name="Swithers K.S."/>
            <person name="Foght J."/>
            <person name="Green A.G."/>
            <person name="Bruce D."/>
            <person name="Detter C."/>
            <person name="Han S."/>
            <person name="Teshima H."/>
            <person name="Han J."/>
            <person name="Woyke T."/>
            <person name="Pitluck S."/>
            <person name="Nolan M."/>
            <person name="Ivanova N."/>
            <person name="Pati A."/>
            <person name="Land M.L."/>
            <person name="Dlutek M."/>
            <person name="Doolittle W.F."/>
            <person name="Noll K.M."/>
            <person name="Nesbo C.L."/>
        </authorList>
    </citation>
    <scope>NUCLEOTIDE SEQUENCE [LARGE SCALE GENOMIC DNA]</scope>
    <source>
        <strain evidence="4">mesG1.Ag.4.2</strain>
    </source>
</reference>
<dbReference type="AlphaFoldDB" id="I2F375"/>
<organism evidence="3 4">
    <name type="scientific">Mesotoga prima MesG1.Ag.4.2</name>
    <dbReference type="NCBI Taxonomy" id="660470"/>
    <lineage>
        <taxon>Bacteria</taxon>
        <taxon>Thermotogati</taxon>
        <taxon>Thermotogota</taxon>
        <taxon>Thermotogae</taxon>
        <taxon>Kosmotogales</taxon>
        <taxon>Kosmotogaceae</taxon>
        <taxon>Mesotoga</taxon>
    </lineage>
</organism>